<organism evidence="1 2">
    <name type="scientific">Deinococcus aetherius</name>
    <dbReference type="NCBI Taxonomy" id="200252"/>
    <lineage>
        <taxon>Bacteria</taxon>
        <taxon>Thermotogati</taxon>
        <taxon>Deinococcota</taxon>
        <taxon>Deinococci</taxon>
        <taxon>Deinococcales</taxon>
        <taxon>Deinococcaceae</taxon>
        <taxon>Deinococcus</taxon>
    </lineage>
</organism>
<protein>
    <submittedName>
        <fullName evidence="1">Uncharacterized protein</fullName>
    </submittedName>
</protein>
<evidence type="ECO:0000313" key="2">
    <source>
        <dbReference type="Proteomes" id="UP001064971"/>
    </source>
</evidence>
<sequence>MLAQRMREARWVNAQVKLVGKVQVETPDPISLLDILGVYELDNRSLRAARAALTPAQREQVLAYLVRPDLLVERADQDGSRRWVSVPPEMWDSEADAFRALWHNLSRMGTLRRLPPRPTNNPESAPTAE</sequence>
<gene>
    <name evidence="1" type="ORF">DAETH_28750</name>
</gene>
<proteinExistence type="predicted"/>
<dbReference type="Proteomes" id="UP001064971">
    <property type="component" value="Chromosome"/>
</dbReference>
<evidence type="ECO:0000313" key="1">
    <source>
        <dbReference type="EMBL" id="BDP42906.1"/>
    </source>
</evidence>
<keyword evidence="2" id="KW-1185">Reference proteome</keyword>
<dbReference type="EMBL" id="AP026560">
    <property type="protein sequence ID" value="BDP42906.1"/>
    <property type="molecule type" value="Genomic_DNA"/>
</dbReference>
<reference evidence="1" key="1">
    <citation type="submission" date="2022-07" db="EMBL/GenBank/DDBJ databases">
        <title>Complete Genome Sequence of the Radioresistant Bacterium Deinococcus aetherius ST0316, Isolated from the Air Dust collected in Lower Stratosphere above Japan.</title>
        <authorList>
            <person name="Satoh K."/>
            <person name="Hagiwara K."/>
            <person name="Katsumata K."/>
            <person name="Kubo A."/>
            <person name="Yokobori S."/>
            <person name="Yamagishi A."/>
            <person name="Oono Y."/>
            <person name="Narumi I."/>
        </authorList>
    </citation>
    <scope>NUCLEOTIDE SEQUENCE</scope>
    <source>
        <strain evidence="1">ST0316</strain>
    </source>
</reference>
<accession>A0ABN6RKU5</accession>
<name>A0ABN6RKU5_9DEIO</name>